<feature type="compositionally biased region" description="Low complexity" evidence="7">
    <location>
        <begin position="1126"/>
        <end position="1152"/>
    </location>
</feature>
<keyword evidence="4" id="KW-0378">Hydrolase</keyword>
<keyword evidence="11" id="KW-1185">Reference proteome</keyword>
<dbReference type="SUPFAM" id="SSF63411">
    <property type="entry name" value="LuxS/MPP-like metallohydrolase"/>
    <property type="match status" value="2"/>
</dbReference>
<accession>A0ABQ8PB68</accession>
<evidence type="ECO:0000256" key="2">
    <source>
        <dbReference type="ARBA" id="ARBA00022670"/>
    </source>
</evidence>
<dbReference type="InterPro" id="IPR011249">
    <property type="entry name" value="Metalloenz_LuxS/M16"/>
</dbReference>
<evidence type="ECO:0000256" key="4">
    <source>
        <dbReference type="ARBA" id="ARBA00022801"/>
    </source>
</evidence>
<dbReference type="InterPro" id="IPR007863">
    <property type="entry name" value="Peptidase_M16_C"/>
</dbReference>
<evidence type="ECO:0000256" key="5">
    <source>
        <dbReference type="ARBA" id="ARBA00022833"/>
    </source>
</evidence>
<evidence type="ECO:0000256" key="7">
    <source>
        <dbReference type="SAM" id="MobiDB-lite"/>
    </source>
</evidence>
<name>A0ABQ8PB68_9CRYT</name>
<evidence type="ECO:0000259" key="9">
    <source>
        <dbReference type="Pfam" id="PF05193"/>
    </source>
</evidence>
<reference evidence="10" key="1">
    <citation type="submission" date="2022-10" db="EMBL/GenBank/DDBJ databases">
        <title>Adaptive evolution leads to modifications in subtelomeric GC content in a zoonotic Cryptosporidium species.</title>
        <authorList>
            <person name="Li J."/>
            <person name="Feng Y."/>
            <person name="Xiao L."/>
        </authorList>
    </citation>
    <scope>NUCLEOTIDE SEQUENCE</scope>
    <source>
        <strain evidence="10">25894</strain>
    </source>
</reference>
<dbReference type="Pfam" id="PF05193">
    <property type="entry name" value="Peptidase_M16_C"/>
    <property type="match status" value="1"/>
</dbReference>
<protein>
    <submittedName>
        <fullName evidence="10">Secreted insulinase-like peptidase</fullName>
    </submittedName>
</protein>
<evidence type="ECO:0000256" key="3">
    <source>
        <dbReference type="ARBA" id="ARBA00022723"/>
    </source>
</evidence>
<keyword evidence="3" id="KW-0479">Metal-binding</keyword>
<proteinExistence type="inferred from homology"/>
<keyword evidence="6" id="KW-0482">Metalloprotease</keyword>
<evidence type="ECO:0000259" key="8">
    <source>
        <dbReference type="Pfam" id="PF00675"/>
    </source>
</evidence>
<keyword evidence="2" id="KW-0645">Protease</keyword>
<dbReference type="Proteomes" id="UP001071777">
    <property type="component" value="Unassembled WGS sequence"/>
</dbReference>
<comment type="caution">
    <text evidence="10">The sequence shown here is derived from an EMBL/GenBank/DDBJ whole genome shotgun (WGS) entry which is preliminary data.</text>
</comment>
<dbReference type="Gene3D" id="3.30.830.10">
    <property type="entry name" value="Metalloenzyme, LuxS/M16 peptidase-like"/>
    <property type="match status" value="3"/>
</dbReference>
<keyword evidence="5" id="KW-0862">Zinc</keyword>
<organism evidence="10 11">
    <name type="scientific">Cryptosporidium canis</name>
    <dbReference type="NCBI Taxonomy" id="195482"/>
    <lineage>
        <taxon>Eukaryota</taxon>
        <taxon>Sar</taxon>
        <taxon>Alveolata</taxon>
        <taxon>Apicomplexa</taxon>
        <taxon>Conoidasida</taxon>
        <taxon>Coccidia</taxon>
        <taxon>Eucoccidiorida</taxon>
        <taxon>Eimeriorina</taxon>
        <taxon>Cryptosporidiidae</taxon>
        <taxon>Cryptosporidium</taxon>
    </lineage>
</organism>
<evidence type="ECO:0000256" key="6">
    <source>
        <dbReference type="ARBA" id="ARBA00023049"/>
    </source>
</evidence>
<feature type="non-terminal residue" evidence="10">
    <location>
        <position position="1"/>
    </location>
</feature>
<feature type="region of interest" description="Disordered" evidence="7">
    <location>
        <begin position="1122"/>
        <end position="1186"/>
    </location>
</feature>
<dbReference type="InterPro" id="IPR050626">
    <property type="entry name" value="Peptidase_M16"/>
</dbReference>
<gene>
    <name evidence="10" type="ORF">OJ252_362</name>
</gene>
<evidence type="ECO:0000313" key="10">
    <source>
        <dbReference type="EMBL" id="KAJ1614973.1"/>
    </source>
</evidence>
<dbReference type="EMBL" id="JAPCXB010000012">
    <property type="protein sequence ID" value="KAJ1614973.1"/>
    <property type="molecule type" value="Genomic_DNA"/>
</dbReference>
<dbReference type="Pfam" id="PF00675">
    <property type="entry name" value="Peptidase_M16"/>
    <property type="match status" value="1"/>
</dbReference>
<sequence>EYRAKVFADHGIKMRLQLVVWLFTQIVLVLSADKLKSRRRVGSGARFAPQLVRPLLSRLGRTVSKVESSSFIKSRVDGSAYRYVKLQNQLAAFLVSNKAFSSSVIVLSVGVGSVADPEELPGLSNLVQESLCLGTSRFFDGSNFCSFIAAVGGRIEMVANERNSVFTVEVGNQHVSAALDRLSDMIRNPSFPEKPFFAKTAEFSGTFESLLGDSEFLFQCIIRDISVDDHVFRRLSVLTDSSINEARETSEINLLQHVKNFHRLQYSSNIMTLVVASGESLTRLSGEVISSFSLVRNLKISRPLPLDLARIIRHPHLGAVGSAIHVKTGSMSELILEFPIDYQEVLWDSSPSCYLEYLLRDNSRTSLSAFLTNKGWILKMEARTNSHKYSFSSFEMRFLLTSKGSDRLKSIIQATFVALEHIKTSPIKQDILVEIQQMRKYKFDYNFEVSPRSIAEKIIDSFDVKGCSPEEVLIAGTLVRNSNLEEVSAFLDKISVDNMVVFVKHPDLSPESLAALHKDAGIFGELGIEAPGGAPLHAKAGSEDPDMQTDHSENKNVELRRCPKFNNEYFVEELSEEFIGQINAAVDLVHTKSIGFKIRKKNKLLGSTPLQYFSSGANYRLYSPTLLRSAILDYLTGETSTSKLETFHKKVKESIDRPVYSSFLFFNNVNFQAPFATFFLRVMIPREPQADPRAETLHGPLLDLESPKSVRELILSLEVLVECFRYSAEGVIKNMQNIDGMFSISSILGSDLGGVPFGFEVRIRGFLGSIFLALKSFSRTMLHLRRSISPEKFDRILQSLEHKSRTENLNRSSAETSVLVLRSIFEAQKTSVLALETDYSSVTFDQIMDLSLFLCKHGVHEGAIIGNVNPLQAYTILNQFISGVRHQNTRDHQTPSPIVSVRSSKQTWSVLDPLSVPPGSRLYYFHQMSTGNTINSNSLLYVPFSHFNAESIAFQVLLDYILLTYREKMPLSGVEVNAFPKINQIFLVGITLSLSGPEHVSVLSQRLLDAFNGVADFIRNIQKDLFDQVKKSMLTGHGIGAEFAQLELKLLYQVTSRRNILAVLQNIKPSLAKMDFPKFVKTCEALLAAPKFLVASQKALDAPDAPGLQDFVPPGFTSLTSLAGLTGPPSQTGPTGPSGSTSQTGTTGSAGPDSSSFINVPVRFIDSEKGPSTAPLSAVARSQTEE</sequence>
<comment type="similarity">
    <text evidence="1">Belongs to the peptidase M16 family.</text>
</comment>
<dbReference type="InterPro" id="IPR011765">
    <property type="entry name" value="Pept_M16_N"/>
</dbReference>
<dbReference type="PANTHER" id="PTHR43690">
    <property type="entry name" value="NARDILYSIN"/>
    <property type="match status" value="1"/>
</dbReference>
<evidence type="ECO:0000313" key="11">
    <source>
        <dbReference type="Proteomes" id="UP001071777"/>
    </source>
</evidence>
<feature type="domain" description="Peptidase M16 N-terminal" evidence="8">
    <location>
        <begin position="97"/>
        <end position="194"/>
    </location>
</feature>
<feature type="domain" description="Peptidase M16 C-terminal" evidence="9">
    <location>
        <begin position="255"/>
        <end position="437"/>
    </location>
</feature>
<evidence type="ECO:0000256" key="1">
    <source>
        <dbReference type="ARBA" id="ARBA00007261"/>
    </source>
</evidence>
<dbReference type="PANTHER" id="PTHR43690:SF18">
    <property type="entry name" value="INSULIN-DEGRADING ENZYME-RELATED"/>
    <property type="match status" value="1"/>
</dbReference>